<dbReference type="PANTHER" id="PTHR31587:SF3">
    <property type="entry name" value="EXPRESSED PROTEIN"/>
    <property type="match status" value="1"/>
</dbReference>
<dbReference type="Pfam" id="PF20985">
    <property type="entry name" value="Legum_prodom"/>
    <property type="match status" value="2"/>
</dbReference>
<keyword evidence="1" id="KW-0472">Membrane</keyword>
<feature type="chain" id="PRO_5015712594" description="Legumain prodomain domain-containing protein" evidence="2">
    <location>
        <begin position="21"/>
        <end position="750"/>
    </location>
</feature>
<keyword evidence="1" id="KW-1133">Transmembrane helix</keyword>
<evidence type="ECO:0000313" key="4">
    <source>
        <dbReference type="EMBL" id="PWA71557.1"/>
    </source>
</evidence>
<evidence type="ECO:0000313" key="5">
    <source>
        <dbReference type="Proteomes" id="UP000245207"/>
    </source>
</evidence>
<feature type="domain" description="Legumain prodomain" evidence="3">
    <location>
        <begin position="522"/>
        <end position="615"/>
    </location>
</feature>
<feature type="domain" description="Legumain prodomain" evidence="3">
    <location>
        <begin position="90"/>
        <end position="185"/>
    </location>
</feature>
<keyword evidence="2" id="KW-0732">Signal</keyword>
<evidence type="ECO:0000259" key="3">
    <source>
        <dbReference type="Pfam" id="PF20985"/>
    </source>
</evidence>
<dbReference type="STRING" id="35608.A0A2U1NDK3"/>
<dbReference type="OrthoDB" id="772609at2759"/>
<reference evidence="4 5" key="1">
    <citation type="journal article" date="2018" name="Mol. Plant">
        <title>The genome of Artemisia annua provides insight into the evolution of Asteraceae family and artemisinin biosynthesis.</title>
        <authorList>
            <person name="Shen Q."/>
            <person name="Zhang L."/>
            <person name="Liao Z."/>
            <person name="Wang S."/>
            <person name="Yan T."/>
            <person name="Shi P."/>
            <person name="Liu M."/>
            <person name="Fu X."/>
            <person name="Pan Q."/>
            <person name="Wang Y."/>
            <person name="Lv Z."/>
            <person name="Lu X."/>
            <person name="Zhang F."/>
            <person name="Jiang W."/>
            <person name="Ma Y."/>
            <person name="Chen M."/>
            <person name="Hao X."/>
            <person name="Li L."/>
            <person name="Tang Y."/>
            <person name="Lv G."/>
            <person name="Zhou Y."/>
            <person name="Sun X."/>
            <person name="Brodelius P.E."/>
            <person name="Rose J.K.C."/>
            <person name="Tang K."/>
        </authorList>
    </citation>
    <scope>NUCLEOTIDE SEQUENCE [LARGE SCALE GENOMIC DNA]</scope>
    <source>
        <strain evidence="5">cv. Huhao1</strain>
        <tissue evidence="4">Leaf</tissue>
    </source>
</reference>
<gene>
    <name evidence="4" type="ORF">CTI12_AA279280</name>
</gene>
<keyword evidence="1" id="KW-0812">Transmembrane</keyword>
<dbReference type="PANTHER" id="PTHR31587">
    <property type="entry name" value="TRANSMEMBRANE PROTEIN (DUF2215)"/>
    <property type="match status" value="1"/>
</dbReference>
<dbReference type="Gene3D" id="1.10.132.130">
    <property type="match status" value="2"/>
</dbReference>
<dbReference type="InterPro" id="IPR048501">
    <property type="entry name" value="Legum_prodom"/>
</dbReference>
<feature type="signal peptide" evidence="2">
    <location>
        <begin position="1"/>
        <end position="20"/>
    </location>
</feature>
<keyword evidence="5" id="KW-1185">Reference proteome</keyword>
<organism evidence="4 5">
    <name type="scientific">Artemisia annua</name>
    <name type="common">Sweet wormwood</name>
    <dbReference type="NCBI Taxonomy" id="35608"/>
    <lineage>
        <taxon>Eukaryota</taxon>
        <taxon>Viridiplantae</taxon>
        <taxon>Streptophyta</taxon>
        <taxon>Embryophyta</taxon>
        <taxon>Tracheophyta</taxon>
        <taxon>Spermatophyta</taxon>
        <taxon>Magnoliopsida</taxon>
        <taxon>eudicotyledons</taxon>
        <taxon>Gunneridae</taxon>
        <taxon>Pentapetalae</taxon>
        <taxon>asterids</taxon>
        <taxon>campanulids</taxon>
        <taxon>Asterales</taxon>
        <taxon>Asteraceae</taxon>
        <taxon>Asteroideae</taxon>
        <taxon>Anthemideae</taxon>
        <taxon>Artemisiinae</taxon>
        <taxon>Artemisia</taxon>
    </lineage>
</organism>
<feature type="transmembrane region" description="Helical" evidence="1">
    <location>
        <begin position="317"/>
        <end position="335"/>
    </location>
</feature>
<sequence length="750" mass="84861">MTIRFIILVLVALLASGVTGDVTRSSDHHQLQNPVNVSFSWDLLESIANNISSRIDMTSGISFRDIPSHSLWDGYAGSLRSYRPTGVKIMNEMLTDKQYVKSRIQMVGSILLGPEKSWSTLYSITPRERYSVDAKLQCLYSTMTLFAKHCGFRSQYRVKHRLPFKNLCDHVSDRTKIEEAIIVACGSKKVNTHVVNLRNPTLEVTPPPLDGSAEYCERIAVNGVSRLNFGSFDKVYRVLLKATTESSYAWYKRTQICFHRSPSLELCHCEKNDWRTSEDGVWSFVMSPYIQGSLDIKYNSTIGDSLSISIEEVLQPWRYVFLVVGFALFFVAPAIEKYILSMVVADVKTHSINRMIRVIALSCIFQSSKDTRFAFAVIVCCLRHIKCQEIKVEETIEVSEPCSGHDMPRFKGFGFPRHQGHLTVKWLVRGIVKSLARGSMTIRFIILVLVALLASSVTGYVNSDHHQFQNPVNVASWDLLESIANSTISHLHNIGGLSDRDIQSQWLWQIYNLSSRSDIEILNDALTHKTYVEGKISTAAFMLFGPESAESTLRAVRAPERVADDLQCVESTVQLFQKYCCPLFGNGFMYKRALANICHYVVDKAAIEDAFMAVCAVPKSKLFDIDLRSPLLNHVSPTPVSGSSEYCERVSISAVSRTKVGKFAKVFRVLMVPQQKWKWFDKLQICVHRYMLSTYVDDESAHSVKWLMHVIGVTFIFQSSIDTPYALAAVVCCLAIYYVITIIKEVRFYP</sequence>
<dbReference type="InterPro" id="IPR046427">
    <property type="entry name" value="Legumain_prodom_sf"/>
</dbReference>
<feature type="transmembrane region" description="Helical" evidence="1">
    <location>
        <begin position="725"/>
        <end position="743"/>
    </location>
</feature>
<dbReference type="Proteomes" id="UP000245207">
    <property type="component" value="Unassembled WGS sequence"/>
</dbReference>
<evidence type="ECO:0000256" key="1">
    <source>
        <dbReference type="SAM" id="Phobius"/>
    </source>
</evidence>
<name>A0A2U1NDK3_ARTAN</name>
<dbReference type="EMBL" id="PKPP01003061">
    <property type="protein sequence ID" value="PWA71557.1"/>
    <property type="molecule type" value="Genomic_DNA"/>
</dbReference>
<protein>
    <recommendedName>
        <fullName evidence="3">Legumain prodomain domain-containing protein</fullName>
    </recommendedName>
</protein>
<proteinExistence type="predicted"/>
<evidence type="ECO:0000256" key="2">
    <source>
        <dbReference type="SAM" id="SignalP"/>
    </source>
</evidence>
<accession>A0A2U1NDK3</accession>
<dbReference type="AlphaFoldDB" id="A0A2U1NDK3"/>
<feature type="transmembrane region" description="Helical" evidence="1">
    <location>
        <begin position="442"/>
        <end position="461"/>
    </location>
</feature>
<comment type="caution">
    <text evidence="4">The sequence shown here is derived from an EMBL/GenBank/DDBJ whole genome shotgun (WGS) entry which is preliminary data.</text>
</comment>